<evidence type="ECO:0000256" key="1">
    <source>
        <dbReference type="SAM" id="Phobius"/>
    </source>
</evidence>
<keyword evidence="1" id="KW-0812">Transmembrane</keyword>
<keyword evidence="3" id="KW-1185">Reference proteome</keyword>
<dbReference type="AlphaFoldDB" id="A0A8J3JB72"/>
<accession>A0A8J3JB72</accession>
<feature type="transmembrane region" description="Helical" evidence="1">
    <location>
        <begin position="43"/>
        <end position="64"/>
    </location>
</feature>
<feature type="transmembrane region" description="Helical" evidence="1">
    <location>
        <begin position="69"/>
        <end position="89"/>
    </location>
</feature>
<evidence type="ECO:0000313" key="3">
    <source>
        <dbReference type="Proteomes" id="UP000612808"/>
    </source>
</evidence>
<dbReference type="RefSeq" id="WP_203663468.1">
    <property type="nucleotide sequence ID" value="NZ_BAAAZM010000005.1"/>
</dbReference>
<dbReference type="InterPro" id="IPR045713">
    <property type="entry name" value="DUF6069"/>
</dbReference>
<feature type="transmembrane region" description="Helical" evidence="1">
    <location>
        <begin position="95"/>
        <end position="115"/>
    </location>
</feature>
<proteinExistence type="predicted"/>
<evidence type="ECO:0000313" key="2">
    <source>
        <dbReference type="EMBL" id="GID15250.1"/>
    </source>
</evidence>
<dbReference type="Proteomes" id="UP000612808">
    <property type="component" value="Unassembled WGS sequence"/>
</dbReference>
<name>A0A8J3JB72_9ACTN</name>
<dbReference type="Pfam" id="PF19545">
    <property type="entry name" value="DUF6069"/>
    <property type="match status" value="1"/>
</dbReference>
<sequence length="125" mass="12506">MTRRLLAVLGAALTATLLWVLAVPVAGVTLTVHSGGSTLTVGPAAVVVVPLLAGLAALGLRVLLERHRVAWLVAALAVLAVSLLGPLGATSTGAAAVLAAMHLATAAVLLPNLWVRRRPVAPVPA</sequence>
<dbReference type="EMBL" id="BOMB01000040">
    <property type="protein sequence ID" value="GID15250.1"/>
    <property type="molecule type" value="Genomic_DNA"/>
</dbReference>
<reference evidence="2" key="1">
    <citation type="submission" date="2021-01" db="EMBL/GenBank/DDBJ databases">
        <title>Whole genome shotgun sequence of Actinocatenispora rupis NBRC 107355.</title>
        <authorList>
            <person name="Komaki H."/>
            <person name="Tamura T."/>
        </authorList>
    </citation>
    <scope>NUCLEOTIDE SEQUENCE</scope>
    <source>
        <strain evidence="2">NBRC 107355</strain>
    </source>
</reference>
<keyword evidence="1" id="KW-1133">Transmembrane helix</keyword>
<comment type="caution">
    <text evidence="2">The sequence shown here is derived from an EMBL/GenBank/DDBJ whole genome shotgun (WGS) entry which is preliminary data.</text>
</comment>
<organism evidence="2 3">
    <name type="scientific">Actinocatenispora rupis</name>
    <dbReference type="NCBI Taxonomy" id="519421"/>
    <lineage>
        <taxon>Bacteria</taxon>
        <taxon>Bacillati</taxon>
        <taxon>Actinomycetota</taxon>
        <taxon>Actinomycetes</taxon>
        <taxon>Micromonosporales</taxon>
        <taxon>Micromonosporaceae</taxon>
        <taxon>Actinocatenispora</taxon>
    </lineage>
</organism>
<keyword evidence="1" id="KW-0472">Membrane</keyword>
<gene>
    <name evidence="2" type="ORF">Aru02nite_61390</name>
</gene>
<protein>
    <submittedName>
        <fullName evidence="2">Uncharacterized protein</fullName>
    </submittedName>
</protein>